<reference evidence="2 3" key="1">
    <citation type="submission" date="2019-11" db="EMBL/GenBank/DDBJ databases">
        <title>Novel species isolated from a subtropical stream in China.</title>
        <authorList>
            <person name="Lu H."/>
        </authorList>
    </citation>
    <scope>NUCLEOTIDE SEQUENCE [LARGE SCALE GENOMIC DNA]</scope>
    <source>
        <strain evidence="2 3">FT92W</strain>
    </source>
</reference>
<name>A0A7X2IKK6_9BURK</name>
<dbReference type="GO" id="GO:0004497">
    <property type="term" value="F:monooxygenase activity"/>
    <property type="evidence" value="ECO:0007669"/>
    <property type="project" value="UniProtKB-KW"/>
</dbReference>
<dbReference type="Proteomes" id="UP000446768">
    <property type="component" value="Unassembled WGS sequence"/>
</dbReference>
<keyword evidence="2" id="KW-0560">Oxidoreductase</keyword>
<dbReference type="PROSITE" id="PS51725">
    <property type="entry name" value="ABM"/>
    <property type="match status" value="1"/>
</dbReference>
<proteinExistence type="predicted"/>
<evidence type="ECO:0000313" key="2">
    <source>
        <dbReference type="EMBL" id="MRV71242.1"/>
    </source>
</evidence>
<organism evidence="2 3">
    <name type="scientific">Pseudoduganella rivuli</name>
    <dbReference type="NCBI Taxonomy" id="2666085"/>
    <lineage>
        <taxon>Bacteria</taxon>
        <taxon>Pseudomonadati</taxon>
        <taxon>Pseudomonadota</taxon>
        <taxon>Betaproteobacteria</taxon>
        <taxon>Burkholderiales</taxon>
        <taxon>Oxalobacteraceae</taxon>
        <taxon>Telluria group</taxon>
        <taxon>Pseudoduganella</taxon>
    </lineage>
</organism>
<evidence type="ECO:0000313" key="3">
    <source>
        <dbReference type="Proteomes" id="UP000446768"/>
    </source>
</evidence>
<protein>
    <submittedName>
        <fullName evidence="2">Antibiotic biosynthesis monooxygenase</fullName>
    </submittedName>
</protein>
<dbReference type="Pfam" id="PF03992">
    <property type="entry name" value="ABM"/>
    <property type="match status" value="1"/>
</dbReference>
<dbReference type="EMBL" id="WKJJ01000003">
    <property type="protein sequence ID" value="MRV71242.1"/>
    <property type="molecule type" value="Genomic_DNA"/>
</dbReference>
<keyword evidence="2" id="KW-0503">Monooxygenase</keyword>
<evidence type="ECO:0000259" key="1">
    <source>
        <dbReference type="PROSITE" id="PS51725"/>
    </source>
</evidence>
<dbReference type="AlphaFoldDB" id="A0A7X2IKK6"/>
<sequence length="99" mass="11053">MIFEIATIQVKPGVHAEFEAAIAAAVPLFQRSKGCKSLRLERTIEEGDKYRLVIGWETLEDHTVHFRASEELQEFRRLAGGFVAAPSVVEHVEVALTGF</sequence>
<dbReference type="InterPro" id="IPR011008">
    <property type="entry name" value="Dimeric_a/b-barrel"/>
</dbReference>
<dbReference type="InterPro" id="IPR007138">
    <property type="entry name" value="ABM_dom"/>
</dbReference>
<gene>
    <name evidence="2" type="ORF">GJ700_05850</name>
</gene>
<accession>A0A7X2IKK6</accession>
<dbReference type="SUPFAM" id="SSF54909">
    <property type="entry name" value="Dimeric alpha+beta barrel"/>
    <property type="match status" value="1"/>
</dbReference>
<comment type="caution">
    <text evidence="2">The sequence shown here is derived from an EMBL/GenBank/DDBJ whole genome shotgun (WGS) entry which is preliminary data.</text>
</comment>
<dbReference type="Gene3D" id="3.30.70.100">
    <property type="match status" value="1"/>
</dbReference>
<dbReference type="RefSeq" id="WP_154371722.1">
    <property type="nucleotide sequence ID" value="NZ_WKJJ01000003.1"/>
</dbReference>
<feature type="domain" description="ABM" evidence="1">
    <location>
        <begin position="2"/>
        <end position="92"/>
    </location>
</feature>
<keyword evidence="3" id="KW-1185">Reference proteome</keyword>